<dbReference type="RefSeq" id="WP_226955418.1">
    <property type="nucleotide sequence ID" value="NZ_JACDXW010000013.1"/>
</dbReference>
<evidence type="ECO:0000313" key="3">
    <source>
        <dbReference type="EMBL" id="MCB5364988.1"/>
    </source>
</evidence>
<protein>
    <submittedName>
        <fullName evidence="3">DNA-binding protein</fullName>
    </submittedName>
</protein>
<accession>A0ABS8CG43</accession>
<dbReference type="GO" id="GO:0003677">
    <property type="term" value="F:DNA binding"/>
    <property type="evidence" value="ECO:0007669"/>
    <property type="project" value="UniProtKB-KW"/>
</dbReference>
<organism evidence="3 4">
    <name type="scientific">Mesopusillimonas faecipullorum</name>
    <dbReference type="NCBI Taxonomy" id="2755040"/>
    <lineage>
        <taxon>Bacteria</taxon>
        <taxon>Pseudomonadati</taxon>
        <taxon>Pseudomonadota</taxon>
        <taxon>Betaproteobacteria</taxon>
        <taxon>Burkholderiales</taxon>
        <taxon>Alcaligenaceae</taxon>
        <taxon>Mesopusillimonas</taxon>
    </lineage>
</organism>
<comment type="caution">
    <text evidence="3">The sequence shown here is derived from an EMBL/GenBank/DDBJ whole genome shotgun (WGS) entry which is preliminary data.</text>
</comment>
<evidence type="ECO:0000313" key="4">
    <source>
        <dbReference type="Proteomes" id="UP000776983"/>
    </source>
</evidence>
<dbReference type="Proteomes" id="UP000776983">
    <property type="component" value="Unassembled WGS sequence"/>
</dbReference>
<reference evidence="3 4" key="1">
    <citation type="submission" date="2020-07" db="EMBL/GenBank/DDBJ databases">
        <title>Pusillimonas sp. nov., isolated from poultry manure in Taiwan.</title>
        <authorList>
            <person name="Lin S.-Y."/>
            <person name="Tang Y.-S."/>
            <person name="Young C.-C."/>
        </authorList>
    </citation>
    <scope>NUCLEOTIDE SEQUENCE [LARGE SCALE GENOMIC DNA]</scope>
    <source>
        <strain evidence="3 4">CC-YST705</strain>
    </source>
</reference>
<feature type="domain" description="KfrA N-terminal DNA-binding" evidence="2">
    <location>
        <begin position="5"/>
        <end position="118"/>
    </location>
</feature>
<proteinExistence type="predicted"/>
<dbReference type="EMBL" id="JACDXW010000013">
    <property type="protein sequence ID" value="MCB5364988.1"/>
    <property type="molecule type" value="Genomic_DNA"/>
</dbReference>
<evidence type="ECO:0000259" key="2">
    <source>
        <dbReference type="Pfam" id="PF11740"/>
    </source>
</evidence>
<evidence type="ECO:0000256" key="1">
    <source>
        <dbReference type="SAM" id="Coils"/>
    </source>
</evidence>
<name>A0ABS8CG43_9BURK</name>
<dbReference type="Pfam" id="PF11740">
    <property type="entry name" value="KfrA_N"/>
    <property type="match status" value="1"/>
</dbReference>
<keyword evidence="4" id="KW-1185">Reference proteome</keyword>
<keyword evidence="3" id="KW-0238">DNA-binding</keyword>
<feature type="coiled-coil region" evidence="1">
    <location>
        <begin position="81"/>
        <end position="192"/>
    </location>
</feature>
<gene>
    <name evidence="3" type="ORF">H0484_14695</name>
</gene>
<sequence length="214" mass="21960">MAITTADIHAAADRIAESGQQPTLAAVRSALGGGSFTTISEAMKAWKATQQAAAVPMREAAPAAVTERMGELAAEVWGVAIGMANDRLASEREALEVARQEMEQAQAEAVELADQVAADLDAARAQIESQAAALKQAEAQTAQLAAAQEAAHTAQAALAEAQKRADGLAALLEQERAATKEAQAKAEKALTDAAKLAGKLEALQPAKAAGKKQA</sequence>
<keyword evidence="1" id="KW-0175">Coiled coil</keyword>
<dbReference type="InterPro" id="IPR021104">
    <property type="entry name" value="KfrA_DNA-bd_N"/>
</dbReference>